<evidence type="ECO:0000256" key="4">
    <source>
        <dbReference type="ARBA" id="ARBA00022833"/>
    </source>
</evidence>
<dbReference type="Gene3D" id="3.30.1050.10">
    <property type="entry name" value="SCP2 sterol-binding domain"/>
    <property type="match status" value="1"/>
</dbReference>
<dbReference type="InterPro" id="IPR038536">
    <property type="entry name" value="Alkyl/aryl-sulf_dimr_sf"/>
</dbReference>
<dbReference type="GO" id="GO:0018741">
    <property type="term" value="F:linear primary-alkylsulfatase activity"/>
    <property type="evidence" value="ECO:0007669"/>
    <property type="project" value="UniProtKB-EC"/>
</dbReference>
<evidence type="ECO:0000256" key="8">
    <source>
        <dbReference type="ARBA" id="ARBA00075789"/>
    </source>
</evidence>
<dbReference type="Pfam" id="PF14863">
    <property type="entry name" value="Alkyl_sulf_dimr"/>
    <property type="match status" value="1"/>
</dbReference>
<dbReference type="SUPFAM" id="SSF55718">
    <property type="entry name" value="SCP-like"/>
    <property type="match status" value="1"/>
</dbReference>
<evidence type="ECO:0000256" key="6">
    <source>
        <dbReference type="ARBA" id="ARBA00066568"/>
    </source>
</evidence>
<dbReference type="EC" id="3.1.6.21" evidence="6"/>
<keyword evidence="9" id="KW-0732">Signal</keyword>
<organism evidence="11">
    <name type="scientific">Paraprevotella clara</name>
    <dbReference type="NCBI Taxonomy" id="454154"/>
    <lineage>
        <taxon>Bacteria</taxon>
        <taxon>Pseudomonadati</taxon>
        <taxon>Bacteroidota</taxon>
        <taxon>Bacteroidia</taxon>
        <taxon>Bacteroidales</taxon>
        <taxon>Prevotellaceae</taxon>
        <taxon>Paraprevotella</taxon>
    </lineage>
</organism>
<evidence type="ECO:0000256" key="7">
    <source>
        <dbReference type="ARBA" id="ARBA00068034"/>
    </source>
</evidence>
<dbReference type="FunFam" id="3.60.15.30:FF:000001">
    <property type="entry name" value="Alkyl/aryl-sulfatase BDS1"/>
    <property type="match status" value="1"/>
</dbReference>
<dbReference type="Pfam" id="PF00753">
    <property type="entry name" value="Lactamase_B"/>
    <property type="match status" value="1"/>
</dbReference>
<dbReference type="SUPFAM" id="SSF56281">
    <property type="entry name" value="Metallo-hydrolase/oxidoreductase"/>
    <property type="match status" value="1"/>
</dbReference>
<keyword evidence="3" id="KW-0378">Hydrolase</keyword>
<dbReference type="AlphaFoldDB" id="A0A6N3DIV2"/>
<reference evidence="11" key="1">
    <citation type="submission" date="2019-11" db="EMBL/GenBank/DDBJ databases">
        <authorList>
            <person name="Feng L."/>
        </authorList>
    </citation>
    <scope>NUCLEOTIDE SEQUENCE</scope>
    <source>
        <strain evidence="11">PclaraLFYP37</strain>
    </source>
</reference>
<dbReference type="EMBL" id="CACRUT010000015">
    <property type="protein sequence ID" value="VYU28125.1"/>
    <property type="molecule type" value="Genomic_DNA"/>
</dbReference>
<keyword evidence="4" id="KW-0862">Zinc</keyword>
<dbReference type="InterPro" id="IPR001279">
    <property type="entry name" value="Metallo-B-lactamas"/>
</dbReference>
<evidence type="ECO:0000256" key="3">
    <source>
        <dbReference type="ARBA" id="ARBA00022801"/>
    </source>
</evidence>
<dbReference type="Gene3D" id="3.60.15.30">
    <property type="entry name" value="Metallo-beta-lactamase domain"/>
    <property type="match status" value="1"/>
</dbReference>
<dbReference type="InterPro" id="IPR044097">
    <property type="entry name" value="Bds1/SdsA1_MBL-fold"/>
</dbReference>
<name>A0A6N3DIV2_9BACT</name>
<evidence type="ECO:0000256" key="5">
    <source>
        <dbReference type="ARBA" id="ARBA00033751"/>
    </source>
</evidence>
<keyword evidence="2" id="KW-0479">Metal-binding</keyword>
<dbReference type="CDD" id="cd07710">
    <property type="entry name" value="arylsulfatase_Sdsa1-like_MBL-fold"/>
    <property type="match status" value="1"/>
</dbReference>
<dbReference type="RefSeq" id="WP_412443076.1">
    <property type="nucleotide sequence ID" value="NZ_CACRUT010000015.1"/>
</dbReference>
<dbReference type="FunFam" id="1.25.40.880:FF:000001">
    <property type="entry name" value="SDS hydrolase SdsA1"/>
    <property type="match status" value="1"/>
</dbReference>
<gene>
    <name evidence="11" type="ORF">PCLFYP37_02390</name>
</gene>
<dbReference type="InterPro" id="IPR052195">
    <property type="entry name" value="Bact_Alkyl/Aryl-Sulfatase"/>
</dbReference>
<dbReference type="Pfam" id="PF14864">
    <property type="entry name" value="Alkyl_sulf_C"/>
    <property type="match status" value="1"/>
</dbReference>
<dbReference type="GO" id="GO:0046983">
    <property type="term" value="F:protein dimerization activity"/>
    <property type="evidence" value="ECO:0007669"/>
    <property type="project" value="InterPro"/>
</dbReference>
<evidence type="ECO:0000256" key="9">
    <source>
        <dbReference type="SAM" id="SignalP"/>
    </source>
</evidence>
<proteinExistence type="inferred from homology"/>
<dbReference type="Gene3D" id="1.25.40.880">
    <property type="entry name" value="Alkyl sulfatase, dimerisation domain"/>
    <property type="match status" value="1"/>
</dbReference>
<comment type="cofactor">
    <cofactor evidence="1">
        <name>Zn(2+)</name>
        <dbReference type="ChEBI" id="CHEBI:29105"/>
    </cofactor>
</comment>
<dbReference type="GO" id="GO:0018909">
    <property type="term" value="P:dodecyl sulfate metabolic process"/>
    <property type="evidence" value="ECO:0007669"/>
    <property type="project" value="InterPro"/>
</dbReference>
<dbReference type="PANTHER" id="PTHR43223">
    <property type="entry name" value="ALKYL/ARYL-SULFATASE"/>
    <property type="match status" value="1"/>
</dbReference>
<evidence type="ECO:0000259" key="10">
    <source>
        <dbReference type="SMART" id="SM00849"/>
    </source>
</evidence>
<dbReference type="InterPro" id="IPR036527">
    <property type="entry name" value="SCP2_sterol-bd_dom_sf"/>
</dbReference>
<evidence type="ECO:0000256" key="1">
    <source>
        <dbReference type="ARBA" id="ARBA00001947"/>
    </source>
</evidence>
<feature type="domain" description="Metallo-beta-lactamase" evidence="10">
    <location>
        <begin position="121"/>
        <end position="341"/>
    </location>
</feature>
<feature type="chain" id="PRO_5026904983" description="Linear primary-alkylsulfatase" evidence="9">
    <location>
        <begin position="22"/>
        <end position="647"/>
    </location>
</feature>
<feature type="signal peptide" evidence="9">
    <location>
        <begin position="1"/>
        <end position="21"/>
    </location>
</feature>
<dbReference type="InterPro" id="IPR029228">
    <property type="entry name" value="Alkyl_sulf_dimr"/>
</dbReference>
<evidence type="ECO:0000256" key="2">
    <source>
        <dbReference type="ARBA" id="ARBA00022723"/>
    </source>
</evidence>
<dbReference type="InterPro" id="IPR029229">
    <property type="entry name" value="Alkyl_sulf_C"/>
</dbReference>
<accession>A0A6N3DIV2</accession>
<evidence type="ECO:0000313" key="11">
    <source>
        <dbReference type="EMBL" id="VYU28125.1"/>
    </source>
</evidence>
<dbReference type="GO" id="GO:0046872">
    <property type="term" value="F:metal ion binding"/>
    <property type="evidence" value="ECO:0007669"/>
    <property type="project" value="UniProtKB-KW"/>
</dbReference>
<sequence length="647" mass="72942">MRKHFFNFTWSLMCMPVSLFAQTVATPYTAKANQTVQETLNFANRQDFEDARRGFIATSDTPNIFMANGKTSYPLKDWEFLQNDSPATANPSLWRQSQLNSIHGLFEVIPGKVYQIRGFDLANMSFVRTDSGWIVIDVLTVEESAKAGYDLIKKHVGNFPIRAVILTHPHSDHYGGLQAIRQGAPNKDFEIIAPKGFLKAAQNENIMAGPAMARRATYMYGLQLTPDAQGFIGTGLGQTLAKGKKTLPHPTDEISQTGETRTIDGLQMEFVSAPESEAPVEIMIYFPQLKAFCTAEDMTHTMHNLLTLRGAKVRNGLLWSKYIDQVITRYGTHTDVVFSSHHWPMWGNKRILPYLEAQRDLYRYLHDQTLHLANQGYTPEEIAEAVKLPTSLDSLFHCRGYYGTVSHNVKSQYQMYFGWFDGNPAHLNPLPPTELGKKYVEALGGAAHVMEIAEKGYRAGEYRWVATLLDHLVFAEPENRAARKLLADTYMQLGYQAESGPWRNFYLTGAKDLTRNEKPYTPVLTNYQTISQMDTETLFDFCAIQINKNKAEGKEVVLNLHFSDTGEDASLILKNSVLNHRLNRHEKDAPLDLTLSKKDFVSLFFGATNLKELCQEQKASANGCKETIDILTSCVETAHPNFNIVIP</sequence>
<dbReference type="InterPro" id="IPR036866">
    <property type="entry name" value="RibonucZ/Hydroxyglut_hydro"/>
</dbReference>
<comment type="similarity">
    <text evidence="5">Belongs to the metallo-beta-lactamase superfamily. Type III sulfatase family.</text>
</comment>
<dbReference type="SMART" id="SM00849">
    <property type="entry name" value="Lactamase_B"/>
    <property type="match status" value="1"/>
</dbReference>
<dbReference type="PANTHER" id="PTHR43223:SF1">
    <property type="entry name" value="ALKYL_ARYL-SULFATASE BDS1"/>
    <property type="match status" value="1"/>
</dbReference>
<protein>
    <recommendedName>
        <fullName evidence="7">Linear primary-alkylsulfatase</fullName>
        <ecNumber evidence="6">3.1.6.21</ecNumber>
    </recommendedName>
    <alternativeName>
        <fullName evidence="8">Type III linear primary-alkylsulfatase</fullName>
    </alternativeName>
</protein>